<comment type="function">
    <text evidence="5">Catalyzes the deamination of various vicinal amino-alcohols to oxo compounds. Allows this organism to utilize ethanolamine as the sole source of nitrogen and carbon in the presence of external vitamin B12.</text>
</comment>
<dbReference type="GO" id="GO:0006520">
    <property type="term" value="P:amino acid metabolic process"/>
    <property type="evidence" value="ECO:0007669"/>
    <property type="project" value="InterPro"/>
</dbReference>
<dbReference type="NCBIfam" id="NF003971">
    <property type="entry name" value="PRK05465.1"/>
    <property type="match status" value="1"/>
</dbReference>
<dbReference type="STRING" id="1105367.CG50_00700"/>
<dbReference type="GO" id="GO:0008851">
    <property type="term" value="F:ethanolamine ammonia-lyase activity"/>
    <property type="evidence" value="ECO:0007669"/>
    <property type="project" value="UniProtKB-UniRule"/>
</dbReference>
<organism evidence="6 7">
    <name type="scientific">Paenirhodobacter enshiensis</name>
    <dbReference type="NCBI Taxonomy" id="1105367"/>
    <lineage>
        <taxon>Bacteria</taxon>
        <taxon>Pseudomonadati</taxon>
        <taxon>Pseudomonadota</taxon>
        <taxon>Alphaproteobacteria</taxon>
        <taxon>Rhodobacterales</taxon>
        <taxon>Rhodobacter group</taxon>
        <taxon>Paenirhodobacter</taxon>
    </lineage>
</organism>
<comment type="cofactor">
    <cofactor evidence="5">
        <name>adenosylcob(III)alamin</name>
        <dbReference type="ChEBI" id="CHEBI:18408"/>
    </cofactor>
    <text evidence="5">Binds between the large and small subunits.</text>
</comment>
<reference evidence="6 7" key="1">
    <citation type="submission" date="2014-03" db="EMBL/GenBank/DDBJ databases">
        <title>Genome of Paenirhodobacter enshiensis DW2-9.</title>
        <authorList>
            <person name="Wang D."/>
            <person name="Wang G."/>
        </authorList>
    </citation>
    <scope>NUCLEOTIDE SEQUENCE [LARGE SCALE GENOMIC DNA]</scope>
    <source>
        <strain evidence="6 7">DW2-9</strain>
    </source>
</reference>
<dbReference type="AlphaFoldDB" id="A0A086XXR9"/>
<evidence type="ECO:0000256" key="2">
    <source>
        <dbReference type="ARBA" id="ARBA00023239"/>
    </source>
</evidence>
<accession>A0A086XXR9</accession>
<dbReference type="GO" id="GO:0009350">
    <property type="term" value="C:ethanolamine ammonia-lyase complex"/>
    <property type="evidence" value="ECO:0007669"/>
    <property type="project" value="UniProtKB-UniRule"/>
</dbReference>
<dbReference type="EC" id="4.3.1.7" evidence="5"/>
<dbReference type="OrthoDB" id="114248at2"/>
<dbReference type="RefSeq" id="WP_036636996.1">
    <property type="nucleotide sequence ID" value="NZ_JFZB01000012.1"/>
</dbReference>
<dbReference type="PANTHER" id="PTHR39330:SF1">
    <property type="entry name" value="ETHANOLAMINE AMMONIA-LYASE SMALL SUBUNIT"/>
    <property type="match status" value="1"/>
</dbReference>
<evidence type="ECO:0000256" key="3">
    <source>
        <dbReference type="ARBA" id="ARBA00023285"/>
    </source>
</evidence>
<comment type="similarity">
    <text evidence="5">Belongs to the EutC family.</text>
</comment>
<dbReference type="InterPro" id="IPR042255">
    <property type="entry name" value="EutC_N"/>
</dbReference>
<keyword evidence="1 5" id="KW-0846">Cobalamin</keyword>
<keyword evidence="2 5" id="KW-0456">Lyase</keyword>
<dbReference type="Gene3D" id="3.40.50.11240">
    <property type="entry name" value="Ethanolamine ammonia-lyase light chain (EutC)"/>
    <property type="match status" value="1"/>
</dbReference>
<dbReference type="HAMAP" id="MF_00601">
    <property type="entry name" value="EutC"/>
    <property type="match status" value="1"/>
</dbReference>
<evidence type="ECO:0000256" key="1">
    <source>
        <dbReference type="ARBA" id="ARBA00022628"/>
    </source>
</evidence>
<dbReference type="PANTHER" id="PTHR39330">
    <property type="entry name" value="ETHANOLAMINE AMMONIA-LYASE LIGHT CHAIN"/>
    <property type="match status" value="1"/>
</dbReference>
<protein>
    <recommendedName>
        <fullName evidence="5">Ethanolamine ammonia-lyase small subunit</fullName>
        <shortName evidence="5">EAL small subunit</shortName>
        <ecNumber evidence="5">4.3.1.7</ecNumber>
    </recommendedName>
</protein>
<comment type="pathway">
    <text evidence="5">Amine and polyamine degradation; ethanolamine degradation.</text>
</comment>
<feature type="binding site" evidence="5">
    <location>
        <position position="180"/>
    </location>
    <ligand>
        <name>adenosylcob(III)alamin</name>
        <dbReference type="ChEBI" id="CHEBI:18408"/>
    </ligand>
</feature>
<evidence type="ECO:0000313" key="6">
    <source>
        <dbReference type="EMBL" id="KFI26819.1"/>
    </source>
</evidence>
<dbReference type="GO" id="GO:0031471">
    <property type="term" value="C:ethanolamine degradation polyhedral organelle"/>
    <property type="evidence" value="ECO:0007669"/>
    <property type="project" value="UniProtKB-UniRule"/>
</dbReference>
<dbReference type="GO" id="GO:0031419">
    <property type="term" value="F:cobalamin binding"/>
    <property type="evidence" value="ECO:0007669"/>
    <property type="project" value="UniProtKB-UniRule"/>
</dbReference>
<keyword evidence="3 5" id="KW-0170">Cobalt</keyword>
<keyword evidence="7" id="KW-1185">Reference proteome</keyword>
<evidence type="ECO:0000313" key="7">
    <source>
        <dbReference type="Proteomes" id="UP000028824"/>
    </source>
</evidence>
<dbReference type="InterPro" id="IPR009246">
    <property type="entry name" value="EutC"/>
</dbReference>
<comment type="caution">
    <text evidence="6">The sequence shown here is derived from an EMBL/GenBank/DDBJ whole genome shotgun (WGS) entry which is preliminary data.</text>
</comment>
<dbReference type="UniPathway" id="UPA00560"/>
<comment type="catalytic activity">
    <reaction evidence="5">
        <text>ethanolamine = acetaldehyde + NH4(+)</text>
        <dbReference type="Rhea" id="RHEA:15313"/>
        <dbReference type="ChEBI" id="CHEBI:15343"/>
        <dbReference type="ChEBI" id="CHEBI:28938"/>
        <dbReference type="ChEBI" id="CHEBI:57603"/>
        <dbReference type="EC" id="4.3.1.7"/>
    </reaction>
</comment>
<keyword evidence="4 5" id="KW-1283">Bacterial microcompartment</keyword>
<comment type="subunit">
    <text evidence="5">The basic unit is a heterodimer which dimerizes to form tetramers. The heterotetramers trimerize; 6 large subunits form a core ring with 6 small subunits projecting outwards.</text>
</comment>
<sequence length="267" mass="27966">MSDNDPIVFPSGWTRLRALTPARIALGRAGTSLPTAPHLEFQFAHARARKAVHLSLDREALAAELAAAGLGTLLLDSAAESRAVYLQRPDLGRQLSAASRERLHDAATGPVDLALVVGDGLSATAIAANAVPFLRVLMPSVVARGLTMAPVAIVSQARVAVGDEIGAGFGARMVVVLIGERPGLSSPDSMGIYLTYAPRPGLTDEARNCISNVRAAGLSYPEAAHKLMFLMDESFRRGLSGVQLKDEADTLALDGAGPGRNFLLPEA</sequence>
<gene>
    <name evidence="5" type="primary">eutC</name>
    <name evidence="6" type="ORF">CG50_00700</name>
</gene>
<evidence type="ECO:0000256" key="5">
    <source>
        <dbReference type="HAMAP-Rule" id="MF_00601"/>
    </source>
</evidence>
<comment type="subcellular location">
    <subcellularLocation>
        <location evidence="5">Bacterial microcompartment</location>
    </subcellularLocation>
</comment>
<name>A0A086XXR9_9RHOB</name>
<dbReference type="PIRSF" id="PIRSF018982">
    <property type="entry name" value="EutC"/>
    <property type="match status" value="1"/>
</dbReference>
<dbReference type="Pfam" id="PF05985">
    <property type="entry name" value="EutC"/>
    <property type="match status" value="1"/>
</dbReference>
<dbReference type="Proteomes" id="UP000028824">
    <property type="component" value="Unassembled WGS sequence"/>
</dbReference>
<feature type="binding site" evidence="5">
    <location>
        <position position="159"/>
    </location>
    <ligand>
        <name>adenosylcob(III)alamin</name>
        <dbReference type="ChEBI" id="CHEBI:18408"/>
    </ligand>
</feature>
<feature type="binding site" evidence="5">
    <location>
        <position position="209"/>
    </location>
    <ligand>
        <name>adenosylcob(III)alamin</name>
        <dbReference type="ChEBI" id="CHEBI:18408"/>
    </ligand>
</feature>
<proteinExistence type="inferred from homology"/>
<dbReference type="InterPro" id="IPR042251">
    <property type="entry name" value="EutC_C"/>
</dbReference>
<dbReference type="GO" id="GO:0046336">
    <property type="term" value="P:ethanolamine catabolic process"/>
    <property type="evidence" value="ECO:0007669"/>
    <property type="project" value="UniProtKB-UniRule"/>
</dbReference>
<dbReference type="Gene3D" id="1.10.30.40">
    <property type="entry name" value="Ethanolamine ammonia-lyase light chain (EutC), N-terminal domain"/>
    <property type="match status" value="1"/>
</dbReference>
<evidence type="ECO:0000256" key="4">
    <source>
        <dbReference type="ARBA" id="ARBA00024446"/>
    </source>
</evidence>
<dbReference type="eggNOG" id="COG4302">
    <property type="taxonomic scope" value="Bacteria"/>
</dbReference>
<dbReference type="EMBL" id="JFZB01000012">
    <property type="protein sequence ID" value="KFI26819.1"/>
    <property type="molecule type" value="Genomic_DNA"/>
</dbReference>